<protein>
    <submittedName>
        <fullName evidence="2">Uncharacterized protein</fullName>
    </submittedName>
</protein>
<sequence>MSSSQQPPDCALQLPSWDEFDQAEELDYSEHESVPEEEELHDPENENRSLPHANLNHEGASNNDDSPSVPNYEGHNSQDSSVTVFSLDQLPNSVPEYRDQPSSSRMIGI</sequence>
<feature type="region of interest" description="Disordered" evidence="1">
    <location>
        <begin position="1"/>
        <end position="109"/>
    </location>
</feature>
<dbReference type="AlphaFoldDB" id="A0ABD6ENT9"/>
<dbReference type="Proteomes" id="UP001608902">
    <property type="component" value="Unassembled WGS sequence"/>
</dbReference>
<gene>
    <name evidence="2" type="ORF">AB6A40_007899</name>
</gene>
<evidence type="ECO:0000313" key="2">
    <source>
        <dbReference type="EMBL" id="MFH4981190.1"/>
    </source>
</evidence>
<feature type="compositionally biased region" description="Polar residues" evidence="1">
    <location>
        <begin position="59"/>
        <end position="92"/>
    </location>
</feature>
<name>A0ABD6ENT9_9BILA</name>
<organism evidence="2 3">
    <name type="scientific">Gnathostoma spinigerum</name>
    <dbReference type="NCBI Taxonomy" id="75299"/>
    <lineage>
        <taxon>Eukaryota</taxon>
        <taxon>Metazoa</taxon>
        <taxon>Ecdysozoa</taxon>
        <taxon>Nematoda</taxon>
        <taxon>Chromadorea</taxon>
        <taxon>Rhabditida</taxon>
        <taxon>Spirurina</taxon>
        <taxon>Gnathostomatomorpha</taxon>
        <taxon>Gnathostomatoidea</taxon>
        <taxon>Gnathostomatidae</taxon>
        <taxon>Gnathostoma</taxon>
    </lineage>
</organism>
<accession>A0ABD6ENT9</accession>
<proteinExistence type="predicted"/>
<reference evidence="2 3" key="1">
    <citation type="submission" date="2024-08" db="EMBL/GenBank/DDBJ databases">
        <title>Gnathostoma spinigerum genome.</title>
        <authorList>
            <person name="Gonzalez-Bertolin B."/>
            <person name="Monzon S."/>
            <person name="Zaballos A."/>
            <person name="Jimenez P."/>
            <person name="Dekumyoy P."/>
            <person name="Varona S."/>
            <person name="Cuesta I."/>
            <person name="Sumanam S."/>
            <person name="Adisakwattana P."/>
            <person name="Gasser R.B."/>
            <person name="Hernandez-Gonzalez A."/>
            <person name="Young N.D."/>
            <person name="Perteguer M.J."/>
        </authorList>
    </citation>
    <scope>NUCLEOTIDE SEQUENCE [LARGE SCALE GENOMIC DNA]</scope>
    <source>
        <strain evidence="2">AL3</strain>
        <tissue evidence="2">Liver</tissue>
    </source>
</reference>
<keyword evidence="3" id="KW-1185">Reference proteome</keyword>
<evidence type="ECO:0000256" key="1">
    <source>
        <dbReference type="SAM" id="MobiDB-lite"/>
    </source>
</evidence>
<comment type="caution">
    <text evidence="2">The sequence shown here is derived from an EMBL/GenBank/DDBJ whole genome shotgun (WGS) entry which is preliminary data.</text>
</comment>
<feature type="compositionally biased region" description="Polar residues" evidence="1">
    <location>
        <begin position="100"/>
        <end position="109"/>
    </location>
</feature>
<feature type="compositionally biased region" description="Acidic residues" evidence="1">
    <location>
        <begin position="18"/>
        <end position="27"/>
    </location>
</feature>
<evidence type="ECO:0000313" key="3">
    <source>
        <dbReference type="Proteomes" id="UP001608902"/>
    </source>
</evidence>
<dbReference type="EMBL" id="JBGFUD010006750">
    <property type="protein sequence ID" value="MFH4981190.1"/>
    <property type="molecule type" value="Genomic_DNA"/>
</dbReference>